<name>A0A2H5XA92_9BACT</name>
<comment type="caution">
    <text evidence="2">The sequence shown here is derived from an EMBL/GenBank/DDBJ whole genome shotgun (WGS) entry which is preliminary data.</text>
</comment>
<evidence type="ECO:0000313" key="2">
    <source>
        <dbReference type="EMBL" id="GBC98110.1"/>
    </source>
</evidence>
<dbReference type="PANTHER" id="PTHR48090:SF7">
    <property type="entry name" value="RFBJ PROTEIN"/>
    <property type="match status" value="1"/>
</dbReference>
<dbReference type="Gene3D" id="3.90.550.10">
    <property type="entry name" value="Spore Coat Polysaccharide Biosynthesis Protein SpsA, Chain A"/>
    <property type="match status" value="1"/>
</dbReference>
<evidence type="ECO:0000259" key="1">
    <source>
        <dbReference type="Pfam" id="PF00535"/>
    </source>
</evidence>
<keyword evidence="2" id="KW-0328">Glycosyltransferase</keyword>
<dbReference type="InterPro" id="IPR050256">
    <property type="entry name" value="Glycosyltransferase_2"/>
</dbReference>
<sequence length="245" mass="27073">MKLTVIVPVYNERVTVLTVLEKVKALPVSKEIIVVDNASTDGTRELLAALDDPEVRVILQAKNLGKGASVKLGFALAKGEWVIIQDADLEYDPQDILRLLEHAERTGKVAVFGSRLLTGNPQGMWAFYWGRVVLNLVFRTLFAAPTTDVATCYKLLRADIAKQLRLRCSGFDLDFELAAALCRLGHAIAEVPITYRPRTIAEGKKIRPLDGLKAIATMLRVRSTPRRLLHRPIAIPTSPEKGTPV</sequence>
<dbReference type="EC" id="2.4.1.54" evidence="2"/>
<dbReference type="EMBL" id="BEHT01000006">
    <property type="protein sequence ID" value="GBC98110.1"/>
    <property type="molecule type" value="Genomic_DNA"/>
</dbReference>
<evidence type="ECO:0000313" key="3">
    <source>
        <dbReference type="Proteomes" id="UP000236173"/>
    </source>
</evidence>
<protein>
    <submittedName>
        <fullName evidence="2">Undecaprenyl-phosphate mannosyltransferase</fullName>
        <ecNumber evidence="2">2.4.1.54</ecNumber>
    </submittedName>
</protein>
<dbReference type="SUPFAM" id="SSF53448">
    <property type="entry name" value="Nucleotide-diphospho-sugar transferases"/>
    <property type="match status" value="1"/>
</dbReference>
<dbReference type="GO" id="GO:0047267">
    <property type="term" value="F:undecaprenyl-phosphate mannosyltransferase activity"/>
    <property type="evidence" value="ECO:0007669"/>
    <property type="project" value="UniProtKB-EC"/>
</dbReference>
<keyword evidence="2" id="KW-0808">Transferase</keyword>
<organism evidence="2 3">
    <name type="scientific">Candidatus Fervidibacter japonicus</name>
    <dbReference type="NCBI Taxonomy" id="2035412"/>
    <lineage>
        <taxon>Bacteria</taxon>
        <taxon>Candidatus Fervidibacterota</taxon>
        <taxon>Candidatus Fervidibacter</taxon>
    </lineage>
</organism>
<accession>A0A2H5XA92</accession>
<dbReference type="AlphaFoldDB" id="A0A2H5XA92"/>
<dbReference type="InterPro" id="IPR029044">
    <property type="entry name" value="Nucleotide-diphossugar_trans"/>
</dbReference>
<dbReference type="Pfam" id="PF00535">
    <property type="entry name" value="Glycos_transf_2"/>
    <property type="match status" value="1"/>
</dbReference>
<proteinExistence type="predicted"/>
<dbReference type="PANTHER" id="PTHR48090">
    <property type="entry name" value="UNDECAPRENYL-PHOSPHATE 4-DEOXY-4-FORMAMIDO-L-ARABINOSE TRANSFERASE-RELATED"/>
    <property type="match status" value="1"/>
</dbReference>
<feature type="domain" description="Glycosyltransferase 2-like" evidence="1">
    <location>
        <begin position="4"/>
        <end position="158"/>
    </location>
</feature>
<reference evidence="3" key="1">
    <citation type="submission" date="2017-09" db="EMBL/GenBank/DDBJ databases">
        <title>Metaegenomics of thermophilic ammonia-oxidizing enrichment culture.</title>
        <authorList>
            <person name="Kato S."/>
            <person name="Suzuki K."/>
        </authorList>
    </citation>
    <scope>NUCLEOTIDE SEQUENCE [LARGE SCALE GENOMIC DNA]</scope>
</reference>
<dbReference type="Proteomes" id="UP000236173">
    <property type="component" value="Unassembled WGS sequence"/>
</dbReference>
<dbReference type="CDD" id="cd04179">
    <property type="entry name" value="DPM_DPG-synthase_like"/>
    <property type="match status" value="1"/>
</dbReference>
<gene>
    <name evidence="2" type="ORF">HRbin17_00607</name>
</gene>
<dbReference type="InterPro" id="IPR001173">
    <property type="entry name" value="Glyco_trans_2-like"/>
</dbReference>